<evidence type="ECO:0000256" key="4">
    <source>
        <dbReference type="ARBA" id="ARBA00023004"/>
    </source>
</evidence>
<keyword evidence="7" id="KW-0028">Amino-acid biosynthesis</keyword>
<accession>A0A561SZY9</accession>
<dbReference type="EMBL" id="VIWU01000001">
    <property type="protein sequence ID" value="TWF80430.1"/>
    <property type="molecule type" value="Genomic_DNA"/>
</dbReference>
<dbReference type="InterPro" id="IPR037237">
    <property type="entry name" value="IlvD/EDD_N"/>
</dbReference>
<dbReference type="Pfam" id="PF00920">
    <property type="entry name" value="ILVD_EDD_N"/>
    <property type="match status" value="1"/>
</dbReference>
<keyword evidence="2" id="KW-0001">2Fe-2S</keyword>
<keyword evidence="4" id="KW-0408">Iron</keyword>
<evidence type="ECO:0000313" key="10">
    <source>
        <dbReference type="EMBL" id="TWF80430.1"/>
    </source>
</evidence>
<keyword evidence="11" id="KW-1185">Reference proteome</keyword>
<dbReference type="SUPFAM" id="SSF52016">
    <property type="entry name" value="LeuD/IlvD-like"/>
    <property type="match status" value="1"/>
</dbReference>
<evidence type="ECO:0000259" key="8">
    <source>
        <dbReference type="Pfam" id="PF00920"/>
    </source>
</evidence>
<dbReference type="GO" id="GO:0046872">
    <property type="term" value="F:metal ion binding"/>
    <property type="evidence" value="ECO:0007669"/>
    <property type="project" value="UniProtKB-KW"/>
</dbReference>
<dbReference type="InterPro" id="IPR042096">
    <property type="entry name" value="Dihydro-acid_dehy_C"/>
</dbReference>
<dbReference type="InterPro" id="IPR050165">
    <property type="entry name" value="DHAD_IlvD/Edd"/>
</dbReference>
<proteinExistence type="inferred from homology"/>
<dbReference type="GO" id="GO:0009082">
    <property type="term" value="P:branched-chain amino acid biosynthetic process"/>
    <property type="evidence" value="ECO:0007669"/>
    <property type="project" value="UniProtKB-KW"/>
</dbReference>
<feature type="domain" description="Dihydroxy-acid/6-phosphogluconate dehydratase C-terminal" evidence="9">
    <location>
        <begin position="372"/>
        <end position="582"/>
    </location>
</feature>
<dbReference type="InterPro" id="IPR020558">
    <property type="entry name" value="DiOHA_6PGluconate_deHydtase_CS"/>
</dbReference>
<dbReference type="AlphaFoldDB" id="A0A561SZY9"/>
<organism evidence="10 11">
    <name type="scientific">Pseudonocardia hierapolitana</name>
    <dbReference type="NCBI Taxonomy" id="1128676"/>
    <lineage>
        <taxon>Bacteria</taxon>
        <taxon>Bacillati</taxon>
        <taxon>Actinomycetota</taxon>
        <taxon>Actinomycetes</taxon>
        <taxon>Pseudonocardiales</taxon>
        <taxon>Pseudonocardiaceae</taxon>
        <taxon>Pseudonocardia</taxon>
    </lineage>
</organism>
<dbReference type="OrthoDB" id="4744252at2"/>
<evidence type="ECO:0000256" key="2">
    <source>
        <dbReference type="ARBA" id="ARBA00022714"/>
    </source>
</evidence>
<protein>
    <submittedName>
        <fullName evidence="10">Dihydroxy-acid dehydratase</fullName>
    </submittedName>
</protein>
<dbReference type="FunFam" id="3.50.30.80:FF:000001">
    <property type="entry name" value="Dihydroxy-acid dehydratase"/>
    <property type="match status" value="1"/>
</dbReference>
<sequence>MGTTGGQDVWRPGQDCQAVATARALGQDVDRIHGAPWGVVGTLGDSVCYIGVSDKVDAIQAAMGRRIGERDLPVRLLAPNYSGGISDGQRNGTPQMRYSLIGRETTNDGLSLHFEGSDIRGVIAVVACDKPPVGTAAAIMERNVPAVVLSDGSIRPGTDPETGETIDLVSCFQVAGDPDPAKRERWARNACPGYGSCGGMFTYNTMQSFIALLGLEPLHMVSPASEDPRRVEVFPEQLVDCLEIMTQRGITPRDLATPAAFRNATIVAIAMGGSTNVVLHAPEIARAAGIDFWTEVMSQKEFNQLSRSVPVLVNARPFGRYSMVDIDAVGGVQVVVKELLDGGVLDGSTLTCTGETLAEQVARLDPPAPDGEVVFRMAEPFKKTGGLRMLSGNIAPDGGAVIKLAGVETGIVDNRFVGRARVFDSEQDLLRALIDTPDVFADQDMVVIRYEGPRGAPGMPEMLDPTSRITALCRQKGISVALMTDARFSGGSVGLVIGHVGSEAALGGPIALIEDGDTITIDLDHDTLDCTELADPEIFRSREQRWRAEAAANGGQHPLVRPVTARLLRRMRAAASSAIEGAGMAEPAAGPVPV</sequence>
<gene>
    <name evidence="10" type="ORF">FHX44_116373</name>
</gene>
<keyword evidence="3" id="KW-0479">Metal-binding</keyword>
<evidence type="ECO:0000313" key="11">
    <source>
        <dbReference type="Proteomes" id="UP000321261"/>
    </source>
</evidence>
<keyword evidence="7" id="KW-0100">Branched-chain amino acid biosynthesis</keyword>
<dbReference type="PROSITE" id="PS00887">
    <property type="entry name" value="ILVD_EDD_2"/>
    <property type="match status" value="1"/>
</dbReference>
<comment type="caution">
    <text evidence="10">The sequence shown here is derived from an EMBL/GenBank/DDBJ whole genome shotgun (WGS) entry which is preliminary data.</text>
</comment>
<comment type="similarity">
    <text evidence="1">Belongs to the IlvD/Edd family.</text>
</comment>
<dbReference type="Proteomes" id="UP000321261">
    <property type="component" value="Unassembled WGS sequence"/>
</dbReference>
<evidence type="ECO:0000259" key="9">
    <source>
        <dbReference type="Pfam" id="PF24877"/>
    </source>
</evidence>
<dbReference type="Pfam" id="PF24877">
    <property type="entry name" value="ILV_EDD_C"/>
    <property type="match status" value="1"/>
</dbReference>
<dbReference type="Gene3D" id="3.50.30.80">
    <property type="entry name" value="IlvD/EDD C-terminal domain-like"/>
    <property type="match status" value="1"/>
</dbReference>
<dbReference type="PANTHER" id="PTHR21000:SF5">
    <property type="entry name" value="DIHYDROXY-ACID DEHYDRATASE, MITOCHONDRIAL"/>
    <property type="match status" value="1"/>
</dbReference>
<evidence type="ECO:0000256" key="6">
    <source>
        <dbReference type="ARBA" id="ARBA00023239"/>
    </source>
</evidence>
<dbReference type="GO" id="GO:0051537">
    <property type="term" value="F:2 iron, 2 sulfur cluster binding"/>
    <property type="evidence" value="ECO:0007669"/>
    <property type="project" value="UniProtKB-KW"/>
</dbReference>
<evidence type="ECO:0000256" key="7">
    <source>
        <dbReference type="ARBA" id="ARBA00023304"/>
    </source>
</evidence>
<dbReference type="SUPFAM" id="SSF143975">
    <property type="entry name" value="IlvD/EDD N-terminal domain-like"/>
    <property type="match status" value="1"/>
</dbReference>
<keyword evidence="5" id="KW-0411">Iron-sulfur</keyword>
<keyword evidence="6" id="KW-0456">Lyase</keyword>
<reference evidence="10 11" key="1">
    <citation type="submission" date="2019-06" db="EMBL/GenBank/DDBJ databases">
        <title>Sequencing the genomes of 1000 actinobacteria strains.</title>
        <authorList>
            <person name="Klenk H.-P."/>
        </authorList>
    </citation>
    <scope>NUCLEOTIDE SEQUENCE [LARGE SCALE GENOMIC DNA]</scope>
    <source>
        <strain evidence="10 11">DSM 45671</strain>
    </source>
</reference>
<dbReference type="InterPro" id="IPR000581">
    <property type="entry name" value="ILV_EDD_N"/>
</dbReference>
<feature type="domain" description="Dihydroxy-acid/6-phosphogluconate dehydratase N-terminal" evidence="8">
    <location>
        <begin position="83"/>
        <end position="359"/>
    </location>
</feature>
<dbReference type="GO" id="GO:0004160">
    <property type="term" value="F:dihydroxy-acid dehydratase activity"/>
    <property type="evidence" value="ECO:0007669"/>
    <property type="project" value="TreeGrafter"/>
</dbReference>
<evidence type="ECO:0000256" key="1">
    <source>
        <dbReference type="ARBA" id="ARBA00006486"/>
    </source>
</evidence>
<name>A0A561SZY9_9PSEU</name>
<dbReference type="InterPro" id="IPR056740">
    <property type="entry name" value="ILV_EDD_C"/>
</dbReference>
<dbReference type="PANTHER" id="PTHR21000">
    <property type="entry name" value="DIHYDROXY-ACID DEHYDRATASE DAD"/>
    <property type="match status" value="1"/>
</dbReference>
<evidence type="ECO:0000256" key="3">
    <source>
        <dbReference type="ARBA" id="ARBA00022723"/>
    </source>
</evidence>
<evidence type="ECO:0000256" key="5">
    <source>
        <dbReference type="ARBA" id="ARBA00023014"/>
    </source>
</evidence>